<reference evidence="1" key="1">
    <citation type="submission" date="2020-03" db="EMBL/GenBank/DDBJ databases">
        <title>The deep terrestrial virosphere.</title>
        <authorList>
            <person name="Holmfeldt K."/>
            <person name="Nilsson E."/>
            <person name="Simone D."/>
            <person name="Lopez-Fernandez M."/>
            <person name="Wu X."/>
            <person name="de Brujin I."/>
            <person name="Lundin D."/>
            <person name="Andersson A."/>
            <person name="Bertilsson S."/>
            <person name="Dopson M."/>
        </authorList>
    </citation>
    <scope>NUCLEOTIDE SEQUENCE</scope>
    <source>
        <strain evidence="1">TM448B01328</strain>
    </source>
</reference>
<accession>A0A6M3XNZ0</accession>
<dbReference type="AlphaFoldDB" id="A0A6M3XNZ0"/>
<proteinExistence type="predicted"/>
<sequence length="53" mass="6246">MQKYIVLNPNKIPKGIQLISWKEKVWFEGDEFVPPKGLNIERLLRNGHIEEVT</sequence>
<evidence type="ECO:0000313" key="1">
    <source>
        <dbReference type="EMBL" id="QJH98483.1"/>
    </source>
</evidence>
<name>A0A6M3XNZ0_9ZZZZ</name>
<organism evidence="1">
    <name type="scientific">viral metagenome</name>
    <dbReference type="NCBI Taxonomy" id="1070528"/>
    <lineage>
        <taxon>unclassified sequences</taxon>
        <taxon>metagenomes</taxon>
        <taxon>organismal metagenomes</taxon>
    </lineage>
</organism>
<dbReference type="EMBL" id="MT144736">
    <property type="protein sequence ID" value="QJH98483.1"/>
    <property type="molecule type" value="Genomic_DNA"/>
</dbReference>
<gene>
    <name evidence="1" type="ORF">TM448B01328_0008</name>
</gene>
<protein>
    <submittedName>
        <fullName evidence="1">Uncharacterized protein</fullName>
    </submittedName>
</protein>